<dbReference type="CDD" id="cd06558">
    <property type="entry name" value="crotonase-like"/>
    <property type="match status" value="1"/>
</dbReference>
<dbReference type="PANTHER" id="PTHR43802:SF1">
    <property type="entry name" value="IP11341P-RELATED"/>
    <property type="match status" value="1"/>
</dbReference>
<dbReference type="Proteomes" id="UP000581135">
    <property type="component" value="Unassembled WGS sequence"/>
</dbReference>
<dbReference type="PANTHER" id="PTHR43802">
    <property type="entry name" value="ENOYL-COA HYDRATASE"/>
    <property type="match status" value="1"/>
</dbReference>
<evidence type="ECO:0000256" key="1">
    <source>
        <dbReference type="ARBA" id="ARBA00005254"/>
    </source>
</evidence>
<dbReference type="Pfam" id="PF00378">
    <property type="entry name" value="ECH_1"/>
    <property type="match status" value="1"/>
</dbReference>
<comment type="caution">
    <text evidence="3">The sequence shown here is derived from an EMBL/GenBank/DDBJ whole genome shotgun (WGS) entry which is preliminary data.</text>
</comment>
<evidence type="ECO:0000313" key="3">
    <source>
        <dbReference type="EMBL" id="MBB3063747.1"/>
    </source>
</evidence>
<dbReference type="InterPro" id="IPR001753">
    <property type="entry name" value="Enoyl-CoA_hydra/iso"/>
</dbReference>
<protein>
    <submittedName>
        <fullName evidence="3">Enoyl-CoA hydratase/carnithine racemase</fullName>
    </submittedName>
</protein>
<dbReference type="PROSITE" id="PS00166">
    <property type="entry name" value="ENOYL_COA_HYDRATASE"/>
    <property type="match status" value="1"/>
</dbReference>
<dbReference type="EMBL" id="JACHXA010000001">
    <property type="protein sequence ID" value="MBB3063747.1"/>
    <property type="molecule type" value="Genomic_DNA"/>
</dbReference>
<dbReference type="SUPFAM" id="SSF52096">
    <property type="entry name" value="ClpP/crotonase"/>
    <property type="match status" value="1"/>
</dbReference>
<gene>
    <name evidence="3" type="ORF">FHR98_000012</name>
</gene>
<dbReference type="Gene3D" id="3.90.226.10">
    <property type="entry name" value="2-enoyl-CoA Hydratase, Chain A, domain 1"/>
    <property type="match status" value="1"/>
</dbReference>
<accession>A0A839SLH0</accession>
<organism evidence="3 4">
    <name type="scientific">Limibacillus halophilus</name>
    <dbReference type="NCBI Taxonomy" id="1579333"/>
    <lineage>
        <taxon>Bacteria</taxon>
        <taxon>Pseudomonadati</taxon>
        <taxon>Pseudomonadota</taxon>
        <taxon>Alphaproteobacteria</taxon>
        <taxon>Rhodospirillales</taxon>
        <taxon>Rhodovibrionaceae</taxon>
        <taxon>Limibacillus</taxon>
    </lineage>
</organism>
<dbReference type="InterPro" id="IPR029045">
    <property type="entry name" value="ClpP/crotonase-like_dom_sf"/>
</dbReference>
<dbReference type="RefSeq" id="WP_183414569.1">
    <property type="nucleotide sequence ID" value="NZ_JACHXA010000001.1"/>
</dbReference>
<dbReference type="InterPro" id="IPR018376">
    <property type="entry name" value="Enoyl-CoA_hyd/isom_CS"/>
</dbReference>
<dbReference type="GO" id="GO:0003824">
    <property type="term" value="F:catalytic activity"/>
    <property type="evidence" value="ECO:0007669"/>
    <property type="project" value="InterPro"/>
</dbReference>
<dbReference type="AlphaFoldDB" id="A0A839SLH0"/>
<sequence>MKGGVIANKEGSLLWVTISRPERLNALDAAARDQIVESLDFASRSQDIRAIVITGAGNRAFCAGQDLNESAALGHSDGDRWMAGWRRFFEGVSQCTKPMVAAINGTAAGAGLQLALMADIRIAVPSARLLMAEANVGLPAIVGSYLLSIHLGQSRMRELVLTGRIFHAEEAQDWGLIHRLSEPDQLVAEARMVAAEIAEKAPTAMALTHRFLHSLASSGLGDAEAKAAKYQAEAIRTGQPQAAMEQFLRSRSQQTNT</sequence>
<evidence type="ECO:0000313" key="4">
    <source>
        <dbReference type="Proteomes" id="UP000581135"/>
    </source>
</evidence>
<name>A0A839SLH0_9PROT</name>
<proteinExistence type="inferred from homology"/>
<reference evidence="3 4" key="1">
    <citation type="submission" date="2020-08" db="EMBL/GenBank/DDBJ databases">
        <title>Genomic Encyclopedia of Type Strains, Phase III (KMG-III): the genomes of soil and plant-associated and newly described type strains.</title>
        <authorList>
            <person name="Whitman W."/>
        </authorList>
    </citation>
    <scope>NUCLEOTIDE SEQUENCE [LARGE SCALE GENOMIC DNA]</scope>
    <source>
        <strain evidence="3 4">CECT 8803</strain>
    </source>
</reference>
<keyword evidence="4" id="KW-1185">Reference proteome</keyword>
<evidence type="ECO:0000256" key="2">
    <source>
        <dbReference type="RuleBase" id="RU003707"/>
    </source>
</evidence>
<comment type="similarity">
    <text evidence="1 2">Belongs to the enoyl-CoA hydratase/isomerase family.</text>
</comment>